<proteinExistence type="predicted"/>
<gene>
    <name evidence="1" type="ORF">ENT66_07070</name>
</gene>
<dbReference type="Gene3D" id="1.50.10.10">
    <property type="match status" value="1"/>
</dbReference>
<dbReference type="SUPFAM" id="SSF48208">
    <property type="entry name" value="Six-hairpin glycosidases"/>
    <property type="match status" value="1"/>
</dbReference>
<reference evidence="1" key="1">
    <citation type="journal article" date="2020" name="mSystems">
        <title>Genome- and Community-Level Interaction Insights into Carbon Utilization and Element Cycling Functions of Hydrothermarchaeota in Hydrothermal Sediment.</title>
        <authorList>
            <person name="Zhou Z."/>
            <person name="Liu Y."/>
            <person name="Xu W."/>
            <person name="Pan J."/>
            <person name="Luo Z.H."/>
            <person name="Li M."/>
        </authorList>
    </citation>
    <scope>NUCLEOTIDE SEQUENCE [LARGE SCALE GENOMIC DNA]</scope>
    <source>
        <strain evidence="1">SpSt-6</strain>
    </source>
</reference>
<dbReference type="AlphaFoldDB" id="A0A7C4JRC1"/>
<dbReference type="InterPro" id="IPR012341">
    <property type="entry name" value="6hp_glycosidase-like_sf"/>
</dbReference>
<dbReference type="EMBL" id="DSZN01000108">
    <property type="protein sequence ID" value="HGQ86053.1"/>
    <property type="molecule type" value="Genomic_DNA"/>
</dbReference>
<comment type="caution">
    <text evidence="1">The sequence shown here is derived from an EMBL/GenBank/DDBJ whole genome shotgun (WGS) entry which is preliminary data.</text>
</comment>
<dbReference type="InterPro" id="IPR008928">
    <property type="entry name" value="6-hairpin_glycosidase_sf"/>
</dbReference>
<dbReference type="GO" id="GO:0005975">
    <property type="term" value="P:carbohydrate metabolic process"/>
    <property type="evidence" value="ECO:0007669"/>
    <property type="project" value="InterPro"/>
</dbReference>
<name>A0A7C4JRC1_9BACT</name>
<protein>
    <submittedName>
        <fullName evidence="1">Uncharacterized protein</fullName>
    </submittedName>
</protein>
<sequence>MEKKVAKEEKGILKFLRERLIDKRGLIISEIKNSKPSDYSLLESYGELMEYVSLKGDKNTFDILLSILKKYFVSKEGYLYWRVNRVTLKPEKTTALVDSLRILHGLILAYEKFRDERYLESAKFIANGILKYNTFGDKFVDSYDGNIEKRIFRISLFYLDLDKIKKISQYFADFKRYYQSSKNLLENSIKPDLFFFPKEYDYLSQRYIFPKEINMLEQVLTALNMENKLYLEKFIDFVNMELNKNRRIFIRYDLKSNKLSDTEDPTIYFLLLRLYKKFDYRDVENIIHITKRFNLTYGLGDEINKDYFAFTQLEVLLTLGILESGL</sequence>
<organism evidence="1">
    <name type="scientific">Thermodesulfobacterium geofontis</name>
    <dbReference type="NCBI Taxonomy" id="1295609"/>
    <lineage>
        <taxon>Bacteria</taxon>
        <taxon>Pseudomonadati</taxon>
        <taxon>Thermodesulfobacteriota</taxon>
        <taxon>Thermodesulfobacteria</taxon>
        <taxon>Thermodesulfobacteriales</taxon>
        <taxon>Thermodesulfobacteriaceae</taxon>
        <taxon>Thermodesulfobacterium</taxon>
    </lineage>
</organism>
<accession>A0A7C4JRC1</accession>
<evidence type="ECO:0000313" key="1">
    <source>
        <dbReference type="EMBL" id="HGQ86053.1"/>
    </source>
</evidence>